<accession>A0A2P2QLV4</accession>
<name>A0A2P2QLV4_RHIMU</name>
<reference evidence="1" key="1">
    <citation type="submission" date="2018-02" db="EMBL/GenBank/DDBJ databases">
        <title>Rhizophora mucronata_Transcriptome.</title>
        <authorList>
            <person name="Meera S.P."/>
            <person name="Sreeshan A."/>
            <person name="Augustine A."/>
        </authorList>
    </citation>
    <scope>NUCLEOTIDE SEQUENCE</scope>
    <source>
        <tissue evidence="1">Leaf</tissue>
    </source>
</reference>
<proteinExistence type="predicted"/>
<protein>
    <submittedName>
        <fullName evidence="1">Uncharacterized protein</fullName>
    </submittedName>
</protein>
<organism evidence="1">
    <name type="scientific">Rhizophora mucronata</name>
    <name type="common">Asiatic mangrove</name>
    <dbReference type="NCBI Taxonomy" id="61149"/>
    <lineage>
        <taxon>Eukaryota</taxon>
        <taxon>Viridiplantae</taxon>
        <taxon>Streptophyta</taxon>
        <taxon>Embryophyta</taxon>
        <taxon>Tracheophyta</taxon>
        <taxon>Spermatophyta</taxon>
        <taxon>Magnoliopsida</taxon>
        <taxon>eudicotyledons</taxon>
        <taxon>Gunneridae</taxon>
        <taxon>Pentapetalae</taxon>
        <taxon>rosids</taxon>
        <taxon>fabids</taxon>
        <taxon>Malpighiales</taxon>
        <taxon>Rhizophoraceae</taxon>
        <taxon>Rhizophora</taxon>
    </lineage>
</organism>
<dbReference type="EMBL" id="GGEC01087474">
    <property type="protein sequence ID" value="MBX67958.1"/>
    <property type="molecule type" value="Transcribed_RNA"/>
</dbReference>
<sequence>MGILPLPLPLPPGLPGGAQFCLCWWGMQMWL</sequence>
<dbReference type="AlphaFoldDB" id="A0A2P2QLV4"/>
<evidence type="ECO:0000313" key="1">
    <source>
        <dbReference type="EMBL" id="MBX67958.1"/>
    </source>
</evidence>